<sequence length="277" mass="30518">MDINRITSINRPLDPTYPTNRLIIGIIVIVLVVASLFHLSLSNTTIISIMYGITGGTSVFLVWAISREVDPDHDISAFVPVILSFIPVVVFGIHPVLPLLWLLLTLRIVDRSTGLKAGPFDTISVLLLSAFLTYQLTWIFGIITATAFFIDSKASSPNKMHLVASIIMLFISVFSIFKGNITAIEDITLIEITALLSMIILFIPSILDSRKLKSKGDMTGKSLDTLRVKMGKILLIITAILFVLTNVESAHLWPLLWCVATGIGLYRILIGDKTVKL</sequence>
<keyword evidence="1" id="KW-1133">Transmembrane helix</keyword>
<dbReference type="EMBL" id="JRHO01000002">
    <property type="protein sequence ID" value="KGK99797.1"/>
    <property type="molecule type" value="Genomic_DNA"/>
</dbReference>
<proteinExistence type="predicted"/>
<feature type="transmembrane region" description="Helical" evidence="1">
    <location>
        <begin position="123"/>
        <end position="150"/>
    </location>
</feature>
<feature type="transmembrane region" description="Helical" evidence="1">
    <location>
        <begin position="251"/>
        <end position="270"/>
    </location>
</feature>
<feature type="transmembrane region" description="Helical" evidence="1">
    <location>
        <begin position="228"/>
        <end position="245"/>
    </location>
</feature>
<evidence type="ECO:0000313" key="3">
    <source>
        <dbReference type="Proteomes" id="UP000029859"/>
    </source>
</evidence>
<feature type="transmembrane region" description="Helical" evidence="1">
    <location>
        <begin position="162"/>
        <end position="181"/>
    </location>
</feature>
<feature type="transmembrane region" description="Helical" evidence="1">
    <location>
        <begin position="21"/>
        <end position="39"/>
    </location>
</feature>
<comment type="caution">
    <text evidence="2">The sequence shown here is derived from an EMBL/GenBank/DDBJ whole genome shotgun (WGS) entry which is preliminary data.</text>
</comment>
<keyword evidence="1" id="KW-0812">Transmembrane</keyword>
<organism evidence="2 3">
    <name type="scientific">Methanococcoides methylutens</name>
    <dbReference type="NCBI Taxonomy" id="2226"/>
    <lineage>
        <taxon>Archaea</taxon>
        <taxon>Methanobacteriati</taxon>
        <taxon>Methanobacteriota</taxon>
        <taxon>Stenosarchaea group</taxon>
        <taxon>Methanomicrobia</taxon>
        <taxon>Methanosarcinales</taxon>
        <taxon>Methanosarcinaceae</taxon>
        <taxon>Methanococcoides</taxon>
    </lineage>
</organism>
<name>A0A099T3Y0_METMT</name>
<evidence type="ECO:0000313" key="2">
    <source>
        <dbReference type="EMBL" id="KGK99797.1"/>
    </source>
</evidence>
<keyword evidence="3" id="KW-1185">Reference proteome</keyword>
<dbReference type="Proteomes" id="UP000029859">
    <property type="component" value="Unassembled WGS sequence"/>
</dbReference>
<dbReference type="AlphaFoldDB" id="A0A099T3Y0"/>
<evidence type="ECO:0000256" key="1">
    <source>
        <dbReference type="SAM" id="Phobius"/>
    </source>
</evidence>
<accession>A0A099T3Y0</accession>
<reference evidence="2 3" key="1">
    <citation type="submission" date="2014-09" db="EMBL/GenBank/DDBJ databases">
        <title>Draft genome sequence of an obligately methylotrophic methanogen, Methanococcoides methylutens, isolated from marine sediment.</title>
        <authorList>
            <person name="Guan Y."/>
            <person name="Ngugi D.K."/>
            <person name="Blom J."/>
            <person name="Ali S."/>
            <person name="Ferry J.G."/>
            <person name="Stingl U."/>
        </authorList>
    </citation>
    <scope>NUCLEOTIDE SEQUENCE [LARGE SCALE GENOMIC DNA]</scope>
    <source>
        <strain evidence="2 3">DSM 2657</strain>
    </source>
</reference>
<protein>
    <submittedName>
        <fullName evidence="2">Uncharacterized protein</fullName>
    </submittedName>
</protein>
<dbReference type="RefSeq" id="WP_048193072.1">
    <property type="nucleotide sequence ID" value="NZ_CAAGSM010000011.1"/>
</dbReference>
<keyword evidence="1" id="KW-0472">Membrane</keyword>
<dbReference type="OrthoDB" id="142416at2157"/>
<feature type="transmembrane region" description="Helical" evidence="1">
    <location>
        <begin position="45"/>
        <end position="65"/>
    </location>
</feature>
<feature type="transmembrane region" description="Helical" evidence="1">
    <location>
        <begin position="77"/>
        <end position="103"/>
    </location>
</feature>
<feature type="transmembrane region" description="Helical" evidence="1">
    <location>
        <begin position="187"/>
        <end position="207"/>
    </location>
</feature>
<gene>
    <name evidence="2" type="ORF">LI82_00935</name>
</gene>